<feature type="domain" description="Siroheme decarboxylase NirL-like HTH" evidence="7">
    <location>
        <begin position="11"/>
        <end position="51"/>
    </location>
</feature>
<evidence type="ECO:0000313" key="8">
    <source>
        <dbReference type="EMBL" id="WIM06839.1"/>
    </source>
</evidence>
<sequence>MDCPYTPVEFRLLNDWQRDFPLTARPFKALALDSDEETVLDTLRRLHARGAVSRVGAVFAPRRLGASTLAALSVPAERMDEVAARVSARPEVNHNYEREHRYNLWFVVTTTAPEALSATLDGIALDTGCPVISLPLVEEFHIDLGFDLGGVGRRIAGHVCDGDPEAGASRVDPTCAERRLLAALQPGLDLVARPFVPLAEKAGMSEDEVIGRLSAWIDQGLIKRFGVVVRHRELGYTANAMVVFDVPDEEISTVGARLAGAPGVTLCYCRRRHLPEWPYNLFCMVHGRSRDEVAPIIENLRALAGHPCEALFSTRRFKQCGARYFDAARD</sequence>
<dbReference type="AlphaFoldDB" id="A0AA49J073"/>
<dbReference type="KEGG" id="npv:OHM77_06110"/>
<comment type="pathway">
    <text evidence="2">Porphyrin-containing compound metabolism.</text>
</comment>
<dbReference type="GO" id="GO:0016829">
    <property type="term" value="F:lyase activity"/>
    <property type="evidence" value="ECO:0007669"/>
    <property type="project" value="UniProtKB-KW"/>
</dbReference>
<dbReference type="InterPro" id="IPR050684">
    <property type="entry name" value="HTH-Siroheme_Decarb"/>
</dbReference>
<gene>
    <name evidence="8" type="ORF">OHM77_06110</name>
</gene>
<dbReference type="Pfam" id="PF17805">
    <property type="entry name" value="AsnC_trans_reg2"/>
    <property type="match status" value="2"/>
</dbReference>
<evidence type="ECO:0000259" key="7">
    <source>
        <dbReference type="Pfam" id="PF22451"/>
    </source>
</evidence>
<feature type="domain" description="Siroheme decarboxylase NirL-like HTH" evidence="7">
    <location>
        <begin position="177"/>
        <end position="222"/>
    </location>
</feature>
<dbReference type="EC" id="4.1.1.111" evidence="4"/>
<evidence type="ECO:0000256" key="4">
    <source>
        <dbReference type="ARBA" id="ARBA00023471"/>
    </source>
</evidence>
<dbReference type="InterPro" id="IPR040523">
    <property type="entry name" value="AsnC_trans_reg2"/>
</dbReference>
<dbReference type="PANTHER" id="PTHR43413">
    <property type="entry name" value="TRANSCRIPTIONAL REGULATOR, ASNC FAMILY"/>
    <property type="match status" value="1"/>
</dbReference>
<feature type="domain" description="Siroheme decarboxylase AsnC-like ligand binding" evidence="6">
    <location>
        <begin position="234"/>
        <end position="318"/>
    </location>
</feature>
<comment type="catalytic activity">
    <reaction evidence="5">
        <text>siroheme + 2 H(+) = 12,18-didecarboxysiroheme + 2 CO2</text>
        <dbReference type="Rhea" id="RHEA:19093"/>
        <dbReference type="ChEBI" id="CHEBI:15378"/>
        <dbReference type="ChEBI" id="CHEBI:16526"/>
        <dbReference type="ChEBI" id="CHEBI:60052"/>
        <dbReference type="ChEBI" id="CHEBI:140497"/>
        <dbReference type="EC" id="4.1.1.111"/>
    </reaction>
</comment>
<feature type="domain" description="Siroheme decarboxylase AsnC-like ligand binding" evidence="6">
    <location>
        <begin position="66"/>
        <end position="140"/>
    </location>
</feature>
<dbReference type="InterPro" id="IPR053953">
    <property type="entry name" value="NirdL-like_HTH"/>
</dbReference>
<reference evidence="8" key="1">
    <citation type="journal article" date="2023" name="Nat. Microbiol.">
        <title>Enrichment and characterization of a nitric oxide-reducing microbial community in a continuous bioreactor.</title>
        <authorList>
            <person name="Garrido-Amador P."/>
            <person name="Stortenbeker N."/>
            <person name="Wessels H.J.C.T."/>
            <person name="Speth D.R."/>
            <person name="Garcia-Heredia I."/>
            <person name="Kartal B."/>
        </authorList>
    </citation>
    <scope>NUCLEOTIDE SEQUENCE</scope>
    <source>
        <strain evidence="8">MAG1</strain>
    </source>
</reference>
<evidence type="ECO:0000256" key="2">
    <source>
        <dbReference type="ARBA" id="ARBA00023444"/>
    </source>
</evidence>
<proteinExistence type="inferred from homology"/>
<comment type="similarity">
    <text evidence="3">Belongs to the Ahb/Nir family.</text>
</comment>
<evidence type="ECO:0000256" key="5">
    <source>
        <dbReference type="ARBA" id="ARBA00048470"/>
    </source>
</evidence>
<evidence type="ECO:0000256" key="3">
    <source>
        <dbReference type="ARBA" id="ARBA00023457"/>
    </source>
</evidence>
<dbReference type="Proteomes" id="UP001234916">
    <property type="component" value="Chromosome"/>
</dbReference>
<dbReference type="EMBL" id="CP107246">
    <property type="protein sequence ID" value="WIM06839.1"/>
    <property type="molecule type" value="Genomic_DNA"/>
</dbReference>
<dbReference type="Pfam" id="PF22451">
    <property type="entry name" value="NirdL-like_HTH"/>
    <property type="match status" value="2"/>
</dbReference>
<dbReference type="Gene3D" id="3.30.70.3460">
    <property type="match status" value="2"/>
</dbReference>
<organism evidence="8">
    <name type="scientific">Candidatus Nitricoxidivorans perseverans</name>
    <dbReference type="NCBI Taxonomy" id="2975601"/>
    <lineage>
        <taxon>Bacteria</taxon>
        <taxon>Pseudomonadati</taxon>
        <taxon>Pseudomonadota</taxon>
        <taxon>Betaproteobacteria</taxon>
        <taxon>Nitrosomonadales</taxon>
        <taxon>Sterolibacteriaceae</taxon>
        <taxon>Candidatus Nitricoxidivorans</taxon>
    </lineage>
</organism>
<keyword evidence="1" id="KW-0456">Lyase</keyword>
<evidence type="ECO:0000256" key="1">
    <source>
        <dbReference type="ARBA" id="ARBA00023239"/>
    </source>
</evidence>
<name>A0AA49J073_9PROT</name>
<protein>
    <recommendedName>
        <fullName evidence="4">siroheme decarboxylase</fullName>
        <ecNumber evidence="4">4.1.1.111</ecNumber>
    </recommendedName>
</protein>
<accession>A0AA49J073</accession>
<dbReference type="PANTHER" id="PTHR43413:SF1">
    <property type="entry name" value="SIROHEME DECARBOXYLASE NIRL SUBUNIT"/>
    <property type="match status" value="1"/>
</dbReference>
<evidence type="ECO:0000259" key="6">
    <source>
        <dbReference type="Pfam" id="PF17805"/>
    </source>
</evidence>